<dbReference type="InterPro" id="IPR000159">
    <property type="entry name" value="RA_dom"/>
</dbReference>
<feature type="region of interest" description="Disordered" evidence="7">
    <location>
        <begin position="315"/>
        <end position="454"/>
    </location>
</feature>
<proteinExistence type="inferred from homology"/>
<evidence type="ECO:0000256" key="7">
    <source>
        <dbReference type="SAM" id="MobiDB-lite"/>
    </source>
</evidence>
<evidence type="ECO:0000256" key="5">
    <source>
        <dbReference type="ARBA" id="ARBA00022999"/>
    </source>
</evidence>
<feature type="compositionally biased region" description="Low complexity" evidence="7">
    <location>
        <begin position="28"/>
        <end position="43"/>
    </location>
</feature>
<keyword evidence="12" id="KW-1185">Reference proteome</keyword>
<evidence type="ECO:0000256" key="1">
    <source>
        <dbReference type="ARBA" id="ARBA00004496"/>
    </source>
</evidence>
<organism evidence="11 12">
    <name type="scientific">Paramormyrops kingsleyae</name>
    <dbReference type="NCBI Taxonomy" id="1676925"/>
    <lineage>
        <taxon>Eukaryota</taxon>
        <taxon>Metazoa</taxon>
        <taxon>Chordata</taxon>
        <taxon>Craniata</taxon>
        <taxon>Vertebrata</taxon>
        <taxon>Euteleostomi</taxon>
        <taxon>Actinopterygii</taxon>
        <taxon>Neopterygii</taxon>
        <taxon>Teleostei</taxon>
        <taxon>Osteoglossocephala</taxon>
        <taxon>Osteoglossomorpha</taxon>
        <taxon>Osteoglossiformes</taxon>
        <taxon>Mormyridae</taxon>
        <taxon>Paramormyrops</taxon>
    </lineage>
</organism>
<accession>A0A3B3QEX8</accession>
<name>A0A3B3QEX8_9TELE</name>
<evidence type="ECO:0000256" key="2">
    <source>
        <dbReference type="ARBA" id="ARBA00006919"/>
    </source>
</evidence>
<keyword evidence="5 6" id="KW-0727">SH2 domain</keyword>
<sequence>MATAMMRTAGVTQETRVSLESRPLNSGSAVPASSCEASSSPSAFLKTTSNRPVGPMSLLDLQPSLASCPGPLSPKNHRPTSHGGPTTPSIPATPSSPPDLTSSPPQDFVSQSPPTLMQPLVPSVPLSISVLERLIKTCPVWLQLGMAPERATLILQKEVPGVFLVRKNPCLKKMVLSVRLSDQEGVPQVQDLLIKEQKSLIYVDGSVLVFDDIFKLIAFYCVSRDILPFKLKLPQAIVRATKYEEMEMISSLGSEFWGSGLNRCPEVGKVCPGSRGPTHGHASQCSCELQPSVGDDRLWYVNPIFIEEYCSSLSHTPPLSRSQSLTTPGQGPPRYKRPPPLPPRPQLSEESASAKLARGRASWPTSSAALQHISNPPPYTPRGRAVGEGRSVPVQLPPPPPPPCSSSIPAAALPPAQQCIPSVPPRRRNLEKQPEEPPAQEEEQGAMPSDAGEKVCSVPVATLVCIEDAPGSETGPPDEGVPIATKSTLPTKPTDPVAPAVAPIKKPVPVPPPRKKRQSHVTFPPAIPTIGEEPQGEQLDTVVEDASSQTFTVPTPTHCSISHIDLQGSDVSLYSPEGGVTQLDHDSYSTSSTEEETDVTGSPVIPVKKSSTVMLDKAKQRLSMANLSHIFISFMSADRKLKKRIVELAQDRESYFGNLVRDYRAFNLETMEQHSSSTEMLQEIRLMMTQLKNYLIQSAELKAILEPVVHPEEKLEVIIEAALCKSVLKPLREAVYSRLRDLHTLDGSLDRLREHQKVVLGTTTTDLGITTSVPETPAMEKIQVKLGSLHKEYSPEKKISLLLKACKIIYESMSVSSPGKPHGADDFLPVLMYVLVRCNMTTLLLDVEYMMELMDPALQLGEGSYYLTTTYGALEHIKNYDKLEVTGQLSLEIQDSIHRWERRRTLNKARGSRTSVQDFINVSFLEAGSNTKTLGAHANTTALELCAQCAKKFDVLEPESYGLFVLVDGHYRPLTLDELPLAVKSSLHHSEPRKEYYFVYRPGSMAKEPASLQTPTPPDSLI</sequence>
<reference evidence="11" key="2">
    <citation type="submission" date="2025-09" db="UniProtKB">
        <authorList>
            <consortium name="Ensembl"/>
        </authorList>
    </citation>
    <scope>IDENTIFICATION</scope>
</reference>
<evidence type="ECO:0000313" key="12">
    <source>
        <dbReference type="Proteomes" id="UP000261540"/>
    </source>
</evidence>
<feature type="region of interest" description="Disordered" evidence="7">
    <location>
        <begin position="584"/>
        <end position="604"/>
    </location>
</feature>
<dbReference type="OrthoDB" id="21085at2759"/>
<feature type="compositionally biased region" description="Polar residues" evidence="7">
    <location>
        <begin position="363"/>
        <end position="374"/>
    </location>
</feature>
<feature type="region of interest" description="Disordered" evidence="7">
    <location>
        <begin position="487"/>
        <end position="533"/>
    </location>
</feature>
<dbReference type="GO" id="GO:0031267">
    <property type="term" value="F:small GTPase binding"/>
    <property type="evidence" value="ECO:0007669"/>
    <property type="project" value="TreeGrafter"/>
</dbReference>
<keyword evidence="3" id="KW-0343">GTPase activation</keyword>
<keyword evidence="4" id="KW-0963">Cytoplasm</keyword>
<feature type="domain" description="Ras-associating" evidence="9">
    <location>
        <begin position="920"/>
        <end position="1003"/>
    </location>
</feature>
<dbReference type="PANTHER" id="PTHR23101">
    <property type="entry name" value="RAB GDP/GTP EXCHANGE FACTOR"/>
    <property type="match status" value="1"/>
</dbReference>
<dbReference type="PANTHER" id="PTHR23101:SF58">
    <property type="entry name" value="RAS AND RAB INTERACTOR 3"/>
    <property type="match status" value="1"/>
</dbReference>
<feature type="compositionally biased region" description="Low complexity" evidence="7">
    <location>
        <begin position="85"/>
        <end position="105"/>
    </location>
</feature>
<dbReference type="PROSITE" id="PS50001">
    <property type="entry name" value="SH2"/>
    <property type="match status" value="1"/>
</dbReference>
<dbReference type="AlphaFoldDB" id="A0A3B3QEX8"/>
<dbReference type="GO" id="GO:0030139">
    <property type="term" value="C:endocytic vesicle"/>
    <property type="evidence" value="ECO:0007669"/>
    <property type="project" value="TreeGrafter"/>
</dbReference>
<evidence type="ECO:0000256" key="3">
    <source>
        <dbReference type="ARBA" id="ARBA00022468"/>
    </source>
</evidence>
<dbReference type="SUPFAM" id="SSF109993">
    <property type="entry name" value="VPS9 domain"/>
    <property type="match status" value="1"/>
</dbReference>
<dbReference type="SUPFAM" id="SSF55550">
    <property type="entry name" value="SH2 domain"/>
    <property type="match status" value="1"/>
</dbReference>
<dbReference type="InterPro" id="IPR000980">
    <property type="entry name" value="SH2"/>
</dbReference>
<feature type="domain" description="SH2" evidence="8">
    <location>
        <begin position="141"/>
        <end position="235"/>
    </location>
</feature>
<dbReference type="GeneTree" id="ENSGT00940000158622"/>
<dbReference type="FunFam" id="1.20.1050.80:FF:000002">
    <property type="entry name" value="Ras and Rab interactor 2"/>
    <property type="match status" value="1"/>
</dbReference>
<comment type="similarity">
    <text evidence="2">Belongs to the RIN (Ras interaction/interference) family.</text>
</comment>
<dbReference type="InterPro" id="IPR045046">
    <property type="entry name" value="Vps9-like"/>
</dbReference>
<dbReference type="STRING" id="1676925.ENSPKIP00000004145"/>
<evidence type="ECO:0000259" key="10">
    <source>
        <dbReference type="PROSITE" id="PS51205"/>
    </source>
</evidence>
<comment type="subcellular location">
    <subcellularLocation>
        <location evidence="1">Cytoplasm</location>
    </subcellularLocation>
</comment>
<dbReference type="Pfam" id="PF23268">
    <property type="entry name" value="RIN1"/>
    <property type="match status" value="1"/>
</dbReference>
<evidence type="ECO:0000256" key="6">
    <source>
        <dbReference type="PROSITE-ProRule" id="PRU00191"/>
    </source>
</evidence>
<dbReference type="CDD" id="cd16130">
    <property type="entry name" value="RA_Rin3"/>
    <property type="match status" value="1"/>
</dbReference>
<dbReference type="InterPro" id="IPR037191">
    <property type="entry name" value="VPS9_dom_sf"/>
</dbReference>
<protein>
    <submittedName>
        <fullName evidence="11">Ras and Rab interactor 3</fullName>
    </submittedName>
</protein>
<dbReference type="InterPro" id="IPR003123">
    <property type="entry name" value="VPS9"/>
</dbReference>
<feature type="domain" description="VPS9" evidence="10">
    <location>
        <begin position="743"/>
        <end position="886"/>
    </location>
</feature>
<dbReference type="SMART" id="SM00252">
    <property type="entry name" value="SH2"/>
    <property type="match status" value="1"/>
</dbReference>
<feature type="compositionally biased region" description="Polar residues" evidence="7">
    <location>
        <begin position="10"/>
        <end position="27"/>
    </location>
</feature>
<dbReference type="Gene3D" id="3.30.505.10">
    <property type="entry name" value="SH2 domain"/>
    <property type="match status" value="1"/>
</dbReference>
<dbReference type="GO" id="GO:0007165">
    <property type="term" value="P:signal transduction"/>
    <property type="evidence" value="ECO:0007669"/>
    <property type="project" value="InterPro"/>
</dbReference>
<feature type="compositionally biased region" description="Low complexity" evidence="7">
    <location>
        <begin position="405"/>
        <end position="421"/>
    </location>
</feature>
<dbReference type="SMART" id="SM00167">
    <property type="entry name" value="VPS9"/>
    <property type="match status" value="1"/>
</dbReference>
<evidence type="ECO:0000259" key="9">
    <source>
        <dbReference type="PROSITE" id="PS50200"/>
    </source>
</evidence>
<dbReference type="GO" id="GO:0005829">
    <property type="term" value="C:cytosol"/>
    <property type="evidence" value="ECO:0007669"/>
    <property type="project" value="TreeGrafter"/>
</dbReference>
<dbReference type="Proteomes" id="UP000261540">
    <property type="component" value="Unplaced"/>
</dbReference>
<dbReference type="GO" id="GO:0005085">
    <property type="term" value="F:guanyl-nucleotide exchange factor activity"/>
    <property type="evidence" value="ECO:0007669"/>
    <property type="project" value="InterPro"/>
</dbReference>
<dbReference type="Ensembl" id="ENSPKIT00000028123.1">
    <property type="protein sequence ID" value="ENSPKIP00000004145.1"/>
    <property type="gene ID" value="ENSPKIG00000021377.1"/>
</dbReference>
<dbReference type="Pfam" id="PF02204">
    <property type="entry name" value="VPS9"/>
    <property type="match status" value="1"/>
</dbReference>
<evidence type="ECO:0000259" key="8">
    <source>
        <dbReference type="PROSITE" id="PS50001"/>
    </source>
</evidence>
<dbReference type="Pfam" id="PF00788">
    <property type="entry name" value="RA"/>
    <property type="match status" value="1"/>
</dbReference>
<dbReference type="SMART" id="SM00314">
    <property type="entry name" value="RA"/>
    <property type="match status" value="1"/>
</dbReference>
<feature type="region of interest" description="Disordered" evidence="7">
    <location>
        <begin position="1"/>
        <end position="114"/>
    </location>
</feature>
<evidence type="ECO:0000256" key="4">
    <source>
        <dbReference type="ARBA" id="ARBA00022490"/>
    </source>
</evidence>
<dbReference type="InterPro" id="IPR036860">
    <property type="entry name" value="SH2_dom_sf"/>
</dbReference>
<evidence type="ECO:0000313" key="11">
    <source>
        <dbReference type="Ensembl" id="ENSPKIP00000004145.1"/>
    </source>
</evidence>
<dbReference type="PROSITE" id="PS51205">
    <property type="entry name" value="VPS9"/>
    <property type="match status" value="1"/>
</dbReference>
<dbReference type="GO" id="GO:0016192">
    <property type="term" value="P:vesicle-mediated transport"/>
    <property type="evidence" value="ECO:0007669"/>
    <property type="project" value="InterPro"/>
</dbReference>
<reference evidence="11" key="1">
    <citation type="submission" date="2025-08" db="UniProtKB">
        <authorList>
            <consortium name="Ensembl"/>
        </authorList>
    </citation>
    <scope>IDENTIFICATION</scope>
</reference>
<dbReference type="PROSITE" id="PS50200">
    <property type="entry name" value="RA"/>
    <property type="match status" value="1"/>
</dbReference>
<feature type="compositionally biased region" description="Polar residues" evidence="7">
    <location>
        <begin position="315"/>
        <end position="327"/>
    </location>
</feature>
<dbReference type="GO" id="GO:0005096">
    <property type="term" value="F:GTPase activator activity"/>
    <property type="evidence" value="ECO:0007669"/>
    <property type="project" value="UniProtKB-KW"/>
</dbReference>
<feature type="compositionally biased region" description="Pro residues" evidence="7">
    <location>
        <begin position="395"/>
        <end position="404"/>
    </location>
</feature>
<dbReference type="Gene3D" id="1.20.1050.80">
    <property type="entry name" value="VPS9 domain"/>
    <property type="match status" value="1"/>
</dbReference>